<dbReference type="Pfam" id="PF01753">
    <property type="entry name" value="zf-MYND"/>
    <property type="match status" value="1"/>
</dbReference>
<dbReference type="PROSITE" id="PS01360">
    <property type="entry name" value="ZF_MYND_1"/>
    <property type="match status" value="1"/>
</dbReference>
<keyword evidence="10" id="KW-0378">Hydrolase</keyword>
<dbReference type="Pfam" id="PF00443">
    <property type="entry name" value="UCH"/>
    <property type="match status" value="1"/>
</dbReference>
<dbReference type="PROSITE" id="PS50235">
    <property type="entry name" value="USP_3"/>
    <property type="match status" value="1"/>
</dbReference>
<evidence type="ECO:0000256" key="2">
    <source>
        <dbReference type="ARBA" id="ARBA00022723"/>
    </source>
</evidence>
<dbReference type="CDD" id="cd02661">
    <property type="entry name" value="Peptidase_C19E"/>
    <property type="match status" value="1"/>
</dbReference>
<protein>
    <submittedName>
        <fullName evidence="10">Ubiquitin carboxyl-terminal hydrolase 19</fullName>
    </submittedName>
</protein>
<dbReference type="STRING" id="1088818.A0A2I0A5Q4"/>
<dbReference type="InterPro" id="IPR001394">
    <property type="entry name" value="Peptidase_C19_UCH"/>
</dbReference>
<evidence type="ECO:0000259" key="9">
    <source>
        <dbReference type="PROSITE" id="PS50865"/>
    </source>
</evidence>
<feature type="domain" description="MYND-type" evidence="9">
    <location>
        <begin position="80"/>
        <end position="117"/>
    </location>
</feature>
<comment type="similarity">
    <text evidence="1">Belongs to the peptidase C19 family.</text>
</comment>
<dbReference type="FunFam" id="3.90.70.10:FF:000026">
    <property type="entry name" value="Ubiquitin carboxyl-terminal hydrolase 15"/>
    <property type="match status" value="1"/>
</dbReference>
<dbReference type="Proteomes" id="UP000236161">
    <property type="component" value="Unassembled WGS sequence"/>
</dbReference>
<dbReference type="InterPro" id="IPR018200">
    <property type="entry name" value="USP_CS"/>
</dbReference>
<dbReference type="PROSITE" id="PS00972">
    <property type="entry name" value="USP_1"/>
    <property type="match status" value="1"/>
</dbReference>
<keyword evidence="7" id="KW-0812">Transmembrane</keyword>
<feature type="transmembrane region" description="Helical" evidence="7">
    <location>
        <begin position="14"/>
        <end position="32"/>
    </location>
</feature>
<dbReference type="GO" id="GO:0005634">
    <property type="term" value="C:nucleus"/>
    <property type="evidence" value="ECO:0007669"/>
    <property type="project" value="TreeGrafter"/>
</dbReference>
<evidence type="ECO:0000256" key="4">
    <source>
        <dbReference type="ARBA" id="ARBA00022833"/>
    </source>
</evidence>
<name>A0A2I0A5Q4_9ASPA</name>
<feature type="region of interest" description="Disordered" evidence="6">
    <location>
        <begin position="685"/>
        <end position="707"/>
    </location>
</feature>
<dbReference type="SUPFAM" id="SSF144232">
    <property type="entry name" value="HIT/MYND zinc finger-like"/>
    <property type="match status" value="1"/>
</dbReference>
<dbReference type="SUPFAM" id="SSF54001">
    <property type="entry name" value="Cysteine proteinases"/>
    <property type="match status" value="1"/>
</dbReference>
<dbReference type="InterPro" id="IPR038765">
    <property type="entry name" value="Papain-like_cys_pep_sf"/>
</dbReference>
<evidence type="ECO:0000256" key="3">
    <source>
        <dbReference type="ARBA" id="ARBA00022771"/>
    </source>
</evidence>
<evidence type="ECO:0000256" key="7">
    <source>
        <dbReference type="SAM" id="Phobius"/>
    </source>
</evidence>
<dbReference type="OrthoDB" id="420187at2759"/>
<dbReference type="InterPro" id="IPR002893">
    <property type="entry name" value="Znf_MYND"/>
</dbReference>
<dbReference type="GO" id="GO:0004843">
    <property type="term" value="F:cysteine-type deubiquitinase activity"/>
    <property type="evidence" value="ECO:0007669"/>
    <property type="project" value="InterPro"/>
</dbReference>
<evidence type="ECO:0000256" key="1">
    <source>
        <dbReference type="ARBA" id="ARBA00009085"/>
    </source>
</evidence>
<dbReference type="Gene3D" id="3.90.70.10">
    <property type="entry name" value="Cysteine proteinases"/>
    <property type="match status" value="1"/>
</dbReference>
<keyword evidence="2" id="KW-0479">Metal-binding</keyword>
<dbReference type="Gene3D" id="6.10.140.2220">
    <property type="match status" value="1"/>
</dbReference>
<sequence>MLGDGTLALDLSPLLQFACTALALLVAALLLVKKTASRYFFVDAGFEEAAEGYHARHGMPICGGGGGEVCYAGGVGPRECASCASSATKKCSRCKSVWYCSPQCQSKHWETEHKTKCRQVRALDKFDNYGTGERRKSSAVSLVPENGACKQLKEPKKILFPYDEFAKLFNWDKPGTPPCGLLNCGNSCFANVVLQCLACTQPLVAYLLEKDHNRACLRRRDDWCFLCELQVHIRRASQSSQPFSPISILSRLPNIGGNLGYGRQEDAHEFMRFAIDTMQSICLDEYGGEKAVDPSTQETTIIQHIFGGHLQSQVICTKCGSVSNRYENMMDLTVEIQGGAESLKECLDQFTVKEWLDGDNMYKCDGCNDYVKAWKRLTVHQAPNVLTITLKRFQSGRFGKLNKRVTFPEHLDLTAYMSGHGDGSDQYTLYAVVVHVDMLNASFFGHYICYVKDYQGLWYKIDDCKVLNVEVEEVLAQGAYMLLYHRITPRKEPFVRPLEPTMKKHLAVTSTLSTQEDPVPSARFFPSIPFDNEANADVSRPEMHSDIEMSKDTGHDRLLKDTFDSSNNIKTEDMELDSAIMVTANPDPMDYRDLGMDHSYPSSAAANRVVHENFSLSEDSASVKPLVSKSSTPLDIYSFNGEATKHQESHSNSCSNFQIDENGSADMNSESTITDRGQNIAEASAGGLSTSCKDQQSTPPLRPQSNGGFFHSVSSLECKRPKEVLENSSKAKTKPLFTRGFLDKPAKKKPAECEETIQMENHMAPLSLKANGFFNGYLKHVSEVKPSHYNSLDAISNNGNGVSLASSTISMPPGVLASNRQTLNNHAETECDGILSSFLENGVKEFGGTSVEINNSASDSNNLVLKMDEAKSKMSELHHKDRQSFKALNGLPNMD</sequence>
<reference evidence="10 11" key="1">
    <citation type="journal article" date="2017" name="Nature">
        <title>The Apostasia genome and the evolution of orchids.</title>
        <authorList>
            <person name="Zhang G.Q."/>
            <person name="Liu K.W."/>
            <person name="Li Z."/>
            <person name="Lohaus R."/>
            <person name="Hsiao Y.Y."/>
            <person name="Niu S.C."/>
            <person name="Wang J.Y."/>
            <person name="Lin Y.C."/>
            <person name="Xu Q."/>
            <person name="Chen L.J."/>
            <person name="Yoshida K."/>
            <person name="Fujiwara S."/>
            <person name="Wang Z.W."/>
            <person name="Zhang Y.Q."/>
            <person name="Mitsuda N."/>
            <person name="Wang M."/>
            <person name="Liu G.H."/>
            <person name="Pecoraro L."/>
            <person name="Huang H.X."/>
            <person name="Xiao X.J."/>
            <person name="Lin M."/>
            <person name="Wu X.Y."/>
            <person name="Wu W.L."/>
            <person name="Chen Y.Y."/>
            <person name="Chang S.B."/>
            <person name="Sakamoto S."/>
            <person name="Ohme-Takagi M."/>
            <person name="Yagi M."/>
            <person name="Zeng S.J."/>
            <person name="Shen C.Y."/>
            <person name="Yeh C.M."/>
            <person name="Luo Y.B."/>
            <person name="Tsai W.C."/>
            <person name="Van de Peer Y."/>
            <person name="Liu Z.J."/>
        </authorList>
    </citation>
    <scope>NUCLEOTIDE SEQUENCE [LARGE SCALE GENOMIC DNA]</scope>
    <source>
        <strain evidence="11">cv. Shenzhen</strain>
        <tissue evidence="10">Stem</tissue>
    </source>
</reference>
<dbReference type="InterPro" id="IPR028889">
    <property type="entry name" value="USP"/>
</dbReference>
<keyword evidence="7" id="KW-0472">Membrane</keyword>
<evidence type="ECO:0000256" key="6">
    <source>
        <dbReference type="SAM" id="MobiDB-lite"/>
    </source>
</evidence>
<keyword evidence="4" id="KW-0862">Zinc</keyword>
<dbReference type="EMBL" id="KZ452015">
    <property type="protein sequence ID" value="PKA50873.1"/>
    <property type="molecule type" value="Genomic_DNA"/>
</dbReference>
<dbReference type="GO" id="GO:0016579">
    <property type="term" value="P:protein deubiquitination"/>
    <property type="evidence" value="ECO:0007669"/>
    <property type="project" value="InterPro"/>
</dbReference>
<evidence type="ECO:0000313" key="11">
    <source>
        <dbReference type="Proteomes" id="UP000236161"/>
    </source>
</evidence>
<dbReference type="AlphaFoldDB" id="A0A2I0A5Q4"/>
<dbReference type="PANTHER" id="PTHR24006">
    <property type="entry name" value="UBIQUITIN CARBOXYL-TERMINAL HYDROLASE"/>
    <property type="match status" value="1"/>
</dbReference>
<feature type="compositionally biased region" description="Polar residues" evidence="6">
    <location>
        <begin position="687"/>
        <end position="707"/>
    </location>
</feature>
<organism evidence="10 11">
    <name type="scientific">Apostasia shenzhenica</name>
    <dbReference type="NCBI Taxonomy" id="1088818"/>
    <lineage>
        <taxon>Eukaryota</taxon>
        <taxon>Viridiplantae</taxon>
        <taxon>Streptophyta</taxon>
        <taxon>Embryophyta</taxon>
        <taxon>Tracheophyta</taxon>
        <taxon>Spermatophyta</taxon>
        <taxon>Magnoliopsida</taxon>
        <taxon>Liliopsida</taxon>
        <taxon>Asparagales</taxon>
        <taxon>Orchidaceae</taxon>
        <taxon>Apostasioideae</taxon>
        <taxon>Apostasia</taxon>
    </lineage>
</organism>
<accession>A0A2I0A5Q4</accession>
<feature type="region of interest" description="Disordered" evidence="6">
    <location>
        <begin position="874"/>
        <end position="895"/>
    </location>
</feature>
<dbReference type="GO" id="GO:0008270">
    <property type="term" value="F:zinc ion binding"/>
    <property type="evidence" value="ECO:0007669"/>
    <property type="project" value="UniProtKB-KW"/>
</dbReference>
<dbReference type="GO" id="GO:0005829">
    <property type="term" value="C:cytosol"/>
    <property type="evidence" value="ECO:0007669"/>
    <property type="project" value="TreeGrafter"/>
</dbReference>
<gene>
    <name evidence="10" type="primary">UBP19</name>
    <name evidence="10" type="ORF">AXF42_Ash007528</name>
</gene>
<dbReference type="InterPro" id="IPR050164">
    <property type="entry name" value="Peptidase_C19"/>
</dbReference>
<proteinExistence type="inferred from homology"/>
<keyword evidence="7" id="KW-1133">Transmembrane helix</keyword>
<evidence type="ECO:0000313" key="10">
    <source>
        <dbReference type="EMBL" id="PKA50873.1"/>
    </source>
</evidence>
<keyword evidence="3 5" id="KW-0863">Zinc-finger</keyword>
<keyword evidence="11" id="KW-1185">Reference proteome</keyword>
<evidence type="ECO:0000259" key="8">
    <source>
        <dbReference type="PROSITE" id="PS50235"/>
    </source>
</evidence>
<evidence type="ECO:0000256" key="5">
    <source>
        <dbReference type="PROSITE-ProRule" id="PRU00134"/>
    </source>
</evidence>
<dbReference type="PROSITE" id="PS50865">
    <property type="entry name" value="ZF_MYND_2"/>
    <property type="match status" value="1"/>
</dbReference>
<feature type="compositionally biased region" description="Basic and acidic residues" evidence="6">
    <location>
        <begin position="874"/>
        <end position="884"/>
    </location>
</feature>
<dbReference type="PANTHER" id="PTHR24006:SF677">
    <property type="entry name" value="UBIQUITIN CARBOXYL-TERMINAL HYDROLASE 19"/>
    <property type="match status" value="1"/>
</dbReference>
<feature type="domain" description="USP" evidence="8">
    <location>
        <begin position="179"/>
        <end position="487"/>
    </location>
</feature>